<feature type="domain" description="NodB homology" evidence="16">
    <location>
        <begin position="92"/>
        <end position="300"/>
    </location>
</feature>
<feature type="chain" id="PRO_5045572625" description="Beta-xylanase" evidence="14">
    <location>
        <begin position="30"/>
        <end position="1537"/>
    </location>
</feature>
<keyword evidence="10 12" id="KW-0624">Polysaccharide degradation</keyword>
<dbReference type="InterPro" id="IPR031158">
    <property type="entry name" value="GH10_AS"/>
</dbReference>
<dbReference type="EC" id="3.2.1.8" evidence="12"/>
<dbReference type="Gene3D" id="2.60.40.1190">
    <property type="match status" value="1"/>
</dbReference>
<dbReference type="Proteomes" id="UP001589776">
    <property type="component" value="Unassembled WGS sequence"/>
</dbReference>
<organism evidence="18 19">
    <name type="scientific">Paenibacillus chartarius</name>
    <dbReference type="NCBI Taxonomy" id="747481"/>
    <lineage>
        <taxon>Bacteria</taxon>
        <taxon>Bacillati</taxon>
        <taxon>Bacillota</taxon>
        <taxon>Bacilli</taxon>
        <taxon>Bacillales</taxon>
        <taxon>Paenibacillaceae</taxon>
        <taxon>Paenibacillus</taxon>
    </lineage>
</organism>
<evidence type="ECO:0000256" key="13">
    <source>
        <dbReference type="SAM" id="MobiDB-lite"/>
    </source>
</evidence>
<evidence type="ECO:0000256" key="5">
    <source>
        <dbReference type="ARBA" id="ARBA00022729"/>
    </source>
</evidence>
<dbReference type="CDD" id="cd10918">
    <property type="entry name" value="CE4_NodB_like_5s_6s"/>
    <property type="match status" value="1"/>
</dbReference>
<keyword evidence="7 12" id="KW-0378">Hydrolase</keyword>
<keyword evidence="8 12" id="KW-0119">Carbohydrate metabolism</keyword>
<evidence type="ECO:0000256" key="14">
    <source>
        <dbReference type="SAM" id="SignalP"/>
    </source>
</evidence>
<evidence type="ECO:0000256" key="9">
    <source>
        <dbReference type="ARBA" id="ARBA00023295"/>
    </source>
</evidence>
<feature type="region of interest" description="Disordered" evidence="13">
    <location>
        <begin position="1117"/>
        <end position="1152"/>
    </location>
</feature>
<feature type="domain" description="GH10" evidence="17">
    <location>
        <begin position="578"/>
        <end position="915"/>
    </location>
</feature>
<dbReference type="SUPFAM" id="SSF51445">
    <property type="entry name" value="(Trans)glycosidases"/>
    <property type="match status" value="1"/>
</dbReference>
<evidence type="ECO:0000256" key="2">
    <source>
        <dbReference type="ARBA" id="ARBA00004851"/>
    </source>
</evidence>
<dbReference type="PROSITE" id="PS51677">
    <property type="entry name" value="NODB"/>
    <property type="match status" value="1"/>
</dbReference>
<dbReference type="Gene3D" id="3.20.20.80">
    <property type="entry name" value="Glycosidases"/>
    <property type="match status" value="1"/>
</dbReference>
<comment type="pathway">
    <text evidence="2">Glycan degradation; xylan degradation.</text>
</comment>
<protein>
    <recommendedName>
        <fullName evidence="12">Beta-xylanase</fullName>
        <ecNumber evidence="12">3.2.1.8</ecNumber>
    </recommendedName>
</protein>
<evidence type="ECO:0000256" key="8">
    <source>
        <dbReference type="ARBA" id="ARBA00023277"/>
    </source>
</evidence>
<dbReference type="InterPro" id="IPR011330">
    <property type="entry name" value="Glyco_hydro/deAcase_b/a-brl"/>
</dbReference>
<reference evidence="18 19" key="1">
    <citation type="submission" date="2024-09" db="EMBL/GenBank/DDBJ databases">
        <authorList>
            <person name="Sun Q."/>
            <person name="Mori K."/>
        </authorList>
    </citation>
    <scope>NUCLEOTIDE SEQUENCE [LARGE SCALE GENOMIC DNA]</scope>
    <source>
        <strain evidence="18 19">CCM 7759</strain>
    </source>
</reference>
<dbReference type="InterPro" id="IPR003305">
    <property type="entry name" value="CenC_carb-bd"/>
</dbReference>
<feature type="active site" description="Nucleophile" evidence="11">
    <location>
        <position position="839"/>
    </location>
</feature>
<evidence type="ECO:0000256" key="1">
    <source>
        <dbReference type="ARBA" id="ARBA00000681"/>
    </source>
</evidence>
<dbReference type="InterPro" id="IPR017853">
    <property type="entry name" value="GH"/>
</dbReference>
<dbReference type="InterPro" id="IPR044846">
    <property type="entry name" value="GH10"/>
</dbReference>
<proteinExistence type="inferred from homology"/>
<sequence length="1537" mass="165306">MSRLLKRVLSILLAAALLPSGLLVPNAKAAVPEIPVLLYHRIVSAPTNDWTDTSVDKFRSTMKYLHDNGYTTLTSEQYVNIMNGTATTVPAKPILLTFDDGTPDLVTNALPILNEYNMNAVAFIVTGWIGGDYSMSLPQLQDIAANHPNISLENHTVNHANNTWNSMTQEAASAELAQANAYLKQITGKAPVLLAYPYGHYHADVKAAAEANGMKYAFKVGYPNEDSYAMGRHYVRMGTTLNEIAGWLGGPAPTPEDTVTVYHESFTSGKGAATQSGGANLAAVTGSVYDDTDGAALYVSNRTNNWDGADFKFAGIGLQNGKTYTVTVKGYVYSGEAVPAGAQAYLQTVNSYAFLAGADLAAGNAFTLTKEFTVDTSKDTALRVQSNDAGASVPFYIRDVLITEKAAAGGGDDNRPPAIPFAAITFEDQQAGGFAGRAGTETLTITNEANHTAGGSYALKVENRTNTWHGPVLRVEKYVDKGFEYKVSVWVKLISPASSQLQLSTQVGDGSSANYVNLAPKTISTSDGWVLFEGTYRYNNVSGEYLTIYVESSNNSTASFYIDDISFASTGSGPVSIQKDLTPIKTAYRNEFLIGNAISAEDLEGVRLELLKLHHNAATAGNAMKPDALQPAKGDFTFDAADAMVNKVLAEGMNMHGHVLVWHQQSPAWMNTAKDAQNNTIPLGREEALVNLRTHIRTVMEHFGGRVISWDVVNEAMNDNPSNPADWKAALRRSPWYQAIGPDYVEQAFLAAREVLDEHPDWNIKLYYNDYNEDNQNKAQAIYSMVKELNERYARTHPGKLLIDGVGMQAHYNVNTNPENVKLSLEKFISLGVTVSITELDIQAGSNYQLSEKLAIAQGYLYAQLLDIFKAHAAHIERVTFWGMDDNTSWRASANPLLFDKNLQAKPAYYGVIDPDKFMAEHQPDTAHANQSTAKYGTPVIDGTVDSVWSDTYAMPVNRYQMAWQGASGVAKALWDDRHLYVLIQVSDAQLDKSSPNAWEQDSVEIFVDRNNAKTSFYQDDDGQYRVNFAGDTSFNPAAIEEGFVSAAKVTGTNYTIEAKIPLKDVTPANGKKIGFDVQINDGKDGSRQSVAAWNDTTGNGYMDTSVYGVLTLVGKAASPDPDSDSGTGTETGTGGGNPGTGGSGTAPGQVPALPANEVKATVDASGKATADIGEQAFAEALKRVKAGRIAFEIVTPGEVKAVAAKLPADRVKAAADAGVKRILVDTGFAKLELPSSLLTGSDHAAEVELSVSKVEPADLPEPIRSRVGSNAVFDFNLSVGGERIREFGAGQTVQVSIPYTLKAGENPGQVVICYISDNGTLEVVKNGRYNPASGTVEFKAKHFSKYAAVPVEVRFSDLARMEWAAGSISALAARGIVDGVSDASFAPEKDVTRAEFVQLLVRTLDLHANGANGGGNPFSDVEQGEWYYEAVLTAHRLGIVNGVKEGFFGVQDLISREDMAVMIYRAMAAARLTLEPVKAPEAFADGADIAGYAQEAVAALQQAGMINGMNEGEFAPKAAANRAQAAAMLHQLLYQT</sequence>
<dbReference type="PROSITE" id="PS51272">
    <property type="entry name" value="SLH"/>
    <property type="match status" value="3"/>
</dbReference>
<evidence type="ECO:0000259" key="17">
    <source>
        <dbReference type="PROSITE" id="PS51760"/>
    </source>
</evidence>
<dbReference type="Pfam" id="PF02018">
    <property type="entry name" value="CBM_4_9"/>
    <property type="match status" value="2"/>
</dbReference>
<dbReference type="Pfam" id="PF00331">
    <property type="entry name" value="Glyco_hydro_10"/>
    <property type="match status" value="1"/>
</dbReference>
<feature type="compositionally biased region" description="Gly residues" evidence="13">
    <location>
        <begin position="1130"/>
        <end position="1146"/>
    </location>
</feature>
<dbReference type="InterPro" id="IPR001119">
    <property type="entry name" value="SLH_dom"/>
</dbReference>
<evidence type="ECO:0000259" key="16">
    <source>
        <dbReference type="PROSITE" id="PS51677"/>
    </source>
</evidence>
<dbReference type="SUPFAM" id="SSF49344">
    <property type="entry name" value="CBD9-like"/>
    <property type="match status" value="1"/>
</dbReference>
<keyword evidence="6" id="KW-0677">Repeat</keyword>
<dbReference type="Pfam" id="PF06452">
    <property type="entry name" value="CBM9_1"/>
    <property type="match status" value="1"/>
</dbReference>
<dbReference type="CDD" id="cd00005">
    <property type="entry name" value="CBM9_like_1"/>
    <property type="match status" value="1"/>
</dbReference>
<dbReference type="PANTHER" id="PTHR31490:SF90">
    <property type="entry name" value="ENDO-1,4-BETA-XYLANASE A"/>
    <property type="match status" value="1"/>
</dbReference>
<evidence type="ECO:0000256" key="7">
    <source>
        <dbReference type="ARBA" id="ARBA00022801"/>
    </source>
</evidence>
<evidence type="ECO:0000256" key="12">
    <source>
        <dbReference type="RuleBase" id="RU361174"/>
    </source>
</evidence>
<dbReference type="PANTHER" id="PTHR31490">
    <property type="entry name" value="GLYCOSYL HYDROLASE"/>
    <property type="match status" value="1"/>
</dbReference>
<comment type="similarity">
    <text evidence="3 12">Belongs to the glycosyl hydrolase 10 (cellulase F) family.</text>
</comment>
<dbReference type="EMBL" id="JBHLWN010000123">
    <property type="protein sequence ID" value="MFC0216601.1"/>
    <property type="molecule type" value="Genomic_DNA"/>
</dbReference>
<dbReference type="InterPro" id="IPR002509">
    <property type="entry name" value="NODB_dom"/>
</dbReference>
<dbReference type="Pfam" id="PF01522">
    <property type="entry name" value="Polysacc_deac_1"/>
    <property type="match status" value="1"/>
</dbReference>
<dbReference type="InterPro" id="IPR010502">
    <property type="entry name" value="Carb-bd_dom_fam9"/>
</dbReference>
<keyword evidence="4" id="KW-0858">Xylan degradation</keyword>
<comment type="catalytic activity">
    <reaction evidence="1 12">
        <text>Endohydrolysis of (1-&gt;4)-beta-D-xylosidic linkages in xylans.</text>
        <dbReference type="EC" id="3.2.1.8"/>
    </reaction>
</comment>
<dbReference type="PROSITE" id="PS51760">
    <property type="entry name" value="GH10_2"/>
    <property type="match status" value="1"/>
</dbReference>
<gene>
    <name evidence="18" type="ORF">ACFFK0_29830</name>
</gene>
<evidence type="ECO:0000313" key="18">
    <source>
        <dbReference type="EMBL" id="MFC0216601.1"/>
    </source>
</evidence>
<keyword evidence="5 14" id="KW-0732">Signal</keyword>
<feature type="signal peptide" evidence="14">
    <location>
        <begin position="1"/>
        <end position="29"/>
    </location>
</feature>
<dbReference type="Gene3D" id="3.20.20.370">
    <property type="entry name" value="Glycoside hydrolase/deacetylase"/>
    <property type="match status" value="1"/>
</dbReference>
<dbReference type="SUPFAM" id="SSF49785">
    <property type="entry name" value="Galactose-binding domain-like"/>
    <property type="match status" value="2"/>
</dbReference>
<dbReference type="Gene3D" id="2.60.120.260">
    <property type="entry name" value="Galactose-binding domain-like"/>
    <property type="match status" value="2"/>
</dbReference>
<evidence type="ECO:0000313" key="19">
    <source>
        <dbReference type="Proteomes" id="UP001589776"/>
    </source>
</evidence>
<dbReference type="InterPro" id="IPR001000">
    <property type="entry name" value="GH10_dom"/>
</dbReference>
<evidence type="ECO:0000256" key="10">
    <source>
        <dbReference type="ARBA" id="ARBA00023326"/>
    </source>
</evidence>
<dbReference type="SUPFAM" id="SSF88713">
    <property type="entry name" value="Glycoside hydrolase/deacetylase"/>
    <property type="match status" value="1"/>
</dbReference>
<keyword evidence="9 12" id="KW-0326">Glycosidase</keyword>
<keyword evidence="19" id="KW-1185">Reference proteome</keyword>
<evidence type="ECO:0000256" key="6">
    <source>
        <dbReference type="ARBA" id="ARBA00022737"/>
    </source>
</evidence>
<evidence type="ECO:0000256" key="4">
    <source>
        <dbReference type="ARBA" id="ARBA00022651"/>
    </source>
</evidence>
<dbReference type="SMART" id="SM00633">
    <property type="entry name" value="Glyco_10"/>
    <property type="match status" value="1"/>
</dbReference>
<feature type="domain" description="SLH" evidence="15">
    <location>
        <begin position="1352"/>
        <end position="1415"/>
    </location>
</feature>
<name>A0ABV6DVC9_9BACL</name>
<dbReference type="RefSeq" id="WP_377474949.1">
    <property type="nucleotide sequence ID" value="NZ_JBHLWN010000123.1"/>
</dbReference>
<dbReference type="Pfam" id="PF00395">
    <property type="entry name" value="SLH"/>
    <property type="match status" value="3"/>
</dbReference>
<feature type="domain" description="SLH" evidence="15">
    <location>
        <begin position="1416"/>
        <end position="1478"/>
    </location>
</feature>
<dbReference type="PROSITE" id="PS00591">
    <property type="entry name" value="GH10_1"/>
    <property type="match status" value="1"/>
</dbReference>
<dbReference type="PRINTS" id="PR00134">
    <property type="entry name" value="GLHYDRLASE10"/>
</dbReference>
<evidence type="ECO:0000256" key="3">
    <source>
        <dbReference type="ARBA" id="ARBA00007495"/>
    </source>
</evidence>
<evidence type="ECO:0000256" key="11">
    <source>
        <dbReference type="PROSITE-ProRule" id="PRU10061"/>
    </source>
</evidence>
<comment type="caution">
    <text evidence="18">The sequence shown here is derived from an EMBL/GenBank/DDBJ whole genome shotgun (WGS) entry which is preliminary data.</text>
</comment>
<feature type="domain" description="SLH" evidence="15">
    <location>
        <begin position="1481"/>
        <end position="1537"/>
    </location>
</feature>
<dbReference type="InterPro" id="IPR008979">
    <property type="entry name" value="Galactose-bd-like_sf"/>
</dbReference>
<evidence type="ECO:0000259" key="15">
    <source>
        <dbReference type="PROSITE" id="PS51272"/>
    </source>
</evidence>
<accession>A0ABV6DVC9</accession>